<evidence type="ECO:0000256" key="4">
    <source>
        <dbReference type="ARBA" id="ARBA00023002"/>
    </source>
</evidence>
<dbReference type="PANTHER" id="PTHR30212:SF2">
    <property type="entry name" value="PROTEIN YIIM"/>
    <property type="match status" value="1"/>
</dbReference>
<comment type="caution">
    <text evidence="8">The sequence shown here is derived from an EMBL/GenBank/DDBJ whole genome shotgun (WGS) entry which is preliminary data.</text>
</comment>
<keyword evidence="3" id="KW-0479">Metal-binding</keyword>
<evidence type="ECO:0000313" key="9">
    <source>
        <dbReference type="Proteomes" id="UP001597083"/>
    </source>
</evidence>
<dbReference type="InterPro" id="IPR036010">
    <property type="entry name" value="2Fe-2S_ferredoxin-like_sf"/>
</dbReference>
<dbReference type="PROSITE" id="PS51085">
    <property type="entry name" value="2FE2S_FER_2"/>
    <property type="match status" value="1"/>
</dbReference>
<dbReference type="Gene3D" id="3.10.20.30">
    <property type="match status" value="1"/>
</dbReference>
<feature type="non-terminal residue" evidence="8">
    <location>
        <position position="1"/>
    </location>
</feature>
<protein>
    <submittedName>
        <fullName evidence="8">Flavin reductase family protein</fullName>
    </submittedName>
</protein>
<name>A0ABW3CNB7_9ACTN</name>
<feature type="domain" description="2Fe-2S ferredoxin-type" evidence="7">
    <location>
        <begin position="127"/>
        <end position="212"/>
    </location>
</feature>
<dbReference type="PANTHER" id="PTHR30212">
    <property type="entry name" value="PROTEIN YIIM"/>
    <property type="match status" value="1"/>
</dbReference>
<proteinExistence type="predicted"/>
<keyword evidence="9" id="KW-1185">Reference proteome</keyword>
<reference evidence="9" key="1">
    <citation type="journal article" date="2019" name="Int. J. Syst. Evol. Microbiol.">
        <title>The Global Catalogue of Microorganisms (GCM) 10K type strain sequencing project: providing services to taxonomists for standard genome sequencing and annotation.</title>
        <authorList>
            <consortium name="The Broad Institute Genomics Platform"/>
            <consortium name="The Broad Institute Genome Sequencing Center for Infectious Disease"/>
            <person name="Wu L."/>
            <person name="Ma J."/>
        </authorList>
    </citation>
    <scope>NUCLEOTIDE SEQUENCE [LARGE SCALE GENOMIC DNA]</scope>
    <source>
        <strain evidence="9">JCM 31696</strain>
    </source>
</reference>
<dbReference type="Pfam" id="PF22290">
    <property type="entry name" value="DmmA-like_N"/>
    <property type="match status" value="1"/>
</dbReference>
<dbReference type="InterPro" id="IPR039261">
    <property type="entry name" value="FNR_nucleotide-bd"/>
</dbReference>
<keyword evidence="6" id="KW-0411">Iron-sulfur</keyword>
<keyword evidence="5" id="KW-0408">Iron</keyword>
<accession>A0ABW3CNB7</accession>
<dbReference type="CDD" id="cd00207">
    <property type="entry name" value="fer2"/>
    <property type="match status" value="1"/>
</dbReference>
<evidence type="ECO:0000259" key="7">
    <source>
        <dbReference type="PROSITE" id="PS51085"/>
    </source>
</evidence>
<dbReference type="PRINTS" id="PR00409">
    <property type="entry name" value="PHDIOXRDTASE"/>
</dbReference>
<dbReference type="Gene3D" id="3.40.50.80">
    <property type="entry name" value="Nucleotide-binding domain of ferredoxin-NADP reductase (FNR) module"/>
    <property type="match status" value="1"/>
</dbReference>
<dbReference type="Proteomes" id="UP001597083">
    <property type="component" value="Unassembled WGS sequence"/>
</dbReference>
<evidence type="ECO:0000256" key="2">
    <source>
        <dbReference type="ARBA" id="ARBA00022714"/>
    </source>
</evidence>
<keyword evidence="4" id="KW-0560">Oxidoreductase</keyword>
<dbReference type="EMBL" id="JBHTIR010003917">
    <property type="protein sequence ID" value="MFD0856026.1"/>
    <property type="molecule type" value="Genomic_DNA"/>
</dbReference>
<dbReference type="SUPFAM" id="SSF54292">
    <property type="entry name" value="2Fe-2S ferredoxin-like"/>
    <property type="match status" value="1"/>
</dbReference>
<gene>
    <name evidence="8" type="ORF">ACFQ07_27550</name>
</gene>
<dbReference type="InterPro" id="IPR054582">
    <property type="entry name" value="DmmA-like_N"/>
</dbReference>
<dbReference type="InterPro" id="IPR012675">
    <property type="entry name" value="Beta-grasp_dom_sf"/>
</dbReference>
<sequence>FPPVATARHHLLIAGGIGVTPLLSHAHAALEWGRSFTFLYGHRSGAFLGDLRDLCGDHLQEFAGRERLMAAVQDALECQPLETHAYICGPSGLTDAVCELAAKLGWPRQRVHVERFSADDLDPGRPFTAKLVRSGIDVDVPSGVSLLEALEKAGVQVPNMCRQGVCGECRTGVVSGRVEHRDLFLSEAERTAGDAMMPCVSRGLGDSVEVDL</sequence>
<evidence type="ECO:0000256" key="3">
    <source>
        <dbReference type="ARBA" id="ARBA00022723"/>
    </source>
</evidence>
<dbReference type="Pfam" id="PF00111">
    <property type="entry name" value="Fer2"/>
    <property type="match status" value="1"/>
</dbReference>
<dbReference type="InterPro" id="IPR001041">
    <property type="entry name" value="2Fe-2S_ferredoxin-type"/>
</dbReference>
<evidence type="ECO:0000256" key="5">
    <source>
        <dbReference type="ARBA" id="ARBA00023004"/>
    </source>
</evidence>
<evidence type="ECO:0000256" key="6">
    <source>
        <dbReference type="ARBA" id="ARBA00023014"/>
    </source>
</evidence>
<evidence type="ECO:0000313" key="8">
    <source>
        <dbReference type="EMBL" id="MFD0856026.1"/>
    </source>
</evidence>
<evidence type="ECO:0000256" key="1">
    <source>
        <dbReference type="ARBA" id="ARBA00022630"/>
    </source>
</evidence>
<keyword evidence="1" id="KW-0285">Flavoprotein</keyword>
<dbReference type="SUPFAM" id="SSF52343">
    <property type="entry name" value="Ferredoxin reductase-like, C-terminal NADP-linked domain"/>
    <property type="match status" value="1"/>
</dbReference>
<organism evidence="8 9">
    <name type="scientific">Actinomadura adrarensis</name>
    <dbReference type="NCBI Taxonomy" id="1819600"/>
    <lineage>
        <taxon>Bacteria</taxon>
        <taxon>Bacillati</taxon>
        <taxon>Actinomycetota</taxon>
        <taxon>Actinomycetes</taxon>
        <taxon>Streptosporangiales</taxon>
        <taxon>Thermomonosporaceae</taxon>
        <taxon>Actinomadura</taxon>
    </lineage>
</organism>
<keyword evidence="2" id="KW-0001">2Fe-2S</keyword>
<dbReference type="InterPro" id="IPR052353">
    <property type="entry name" value="Benzoxazolinone_Detox_Enz"/>
</dbReference>